<dbReference type="Pfam" id="PF01551">
    <property type="entry name" value="Peptidase_M23"/>
    <property type="match status" value="1"/>
</dbReference>
<evidence type="ECO:0000313" key="6">
    <source>
        <dbReference type="Proteomes" id="UP000240317"/>
    </source>
</evidence>
<feature type="signal peptide" evidence="3">
    <location>
        <begin position="1"/>
        <end position="25"/>
    </location>
</feature>
<feature type="domain" description="M23ase beta-sheet core" evidence="4">
    <location>
        <begin position="412"/>
        <end position="493"/>
    </location>
</feature>
<gene>
    <name evidence="5" type="ORF">C8263_02340</name>
</gene>
<evidence type="ECO:0000256" key="2">
    <source>
        <dbReference type="SAM" id="MobiDB-lite"/>
    </source>
</evidence>
<comment type="caution">
    <text evidence="5">The sequence shown here is derived from an EMBL/GenBank/DDBJ whole genome shotgun (WGS) entry which is preliminary data.</text>
</comment>
<keyword evidence="6" id="KW-1185">Reference proteome</keyword>
<dbReference type="AlphaFoldDB" id="A0A2T3WBM2"/>
<dbReference type="InterPro" id="IPR011055">
    <property type="entry name" value="Dup_hybrid_motif"/>
</dbReference>
<dbReference type="EMBL" id="PYSV01000002">
    <property type="protein sequence ID" value="PTA69204.1"/>
    <property type="molecule type" value="Genomic_DNA"/>
</dbReference>
<keyword evidence="1" id="KW-0175">Coiled coil</keyword>
<evidence type="ECO:0000313" key="5">
    <source>
        <dbReference type="EMBL" id="PTA69204.1"/>
    </source>
</evidence>
<dbReference type="RefSeq" id="WP_107136513.1">
    <property type="nucleotide sequence ID" value="NZ_PYSV01000002.1"/>
</dbReference>
<feature type="region of interest" description="Disordered" evidence="2">
    <location>
        <begin position="263"/>
        <end position="282"/>
    </location>
</feature>
<feature type="coiled-coil region" evidence="1">
    <location>
        <begin position="169"/>
        <end position="196"/>
    </location>
</feature>
<evidence type="ECO:0000256" key="3">
    <source>
        <dbReference type="SAM" id="SignalP"/>
    </source>
</evidence>
<dbReference type="SUPFAM" id="SSF51261">
    <property type="entry name" value="Duplicated hybrid motif"/>
    <property type="match status" value="1"/>
</dbReference>
<evidence type="ECO:0000256" key="1">
    <source>
        <dbReference type="SAM" id="Coils"/>
    </source>
</evidence>
<reference evidence="5 6" key="1">
    <citation type="submission" date="2018-03" db="EMBL/GenBank/DDBJ databases">
        <title>Draft genome of Deinococcus sp. OD32.</title>
        <authorList>
            <person name="Wang X.-P."/>
            <person name="Du Z.-J."/>
        </authorList>
    </citation>
    <scope>NUCLEOTIDE SEQUENCE [LARGE SCALE GENOMIC DNA]</scope>
    <source>
        <strain evidence="5 6">OD32</strain>
    </source>
</reference>
<keyword evidence="3" id="KW-0732">Signal</keyword>
<sequence length="496" mass="55012">MTRRARAGALLAVALLCGVPQAGLAQTTSERLQTLERELQQQRELNAQKAAQIEQARRAIASLSAQQRQTLGRLDELTRRAGGLENELATATARVALAERALADTGSQLKVTQARVERLQGDVRQILRAQYRDRSGRYLQLLSQSRSLSDLLIRLQYANRAGEYNTRVIETLAADVQVLREQRDLQTRQARELRALQVQRQAKLRDLQARRTEQNTLLSQLRSSEQGQRTLAAQRQAEQALAARTIDQLVGQVQAEQARLEAERQRRLEEERRRREAEARRIREEQERARQEAARLARIRAEQERLARERQAAAERAQAERAAASRVAAERAAAQQAQQRLTQQRQREAQLQQERAALQQRQQQVQAQQQQVEVQLAPLPPAAGPLGFPLPGGRVSAPFGSGGSPWVVLSGATQVVAAQDGNVLTSTFYASLGGVVLVDHGALVTVYLGLREKFVNTGDRVSRGTPLGTVGGSSIIGPDSMAFQLRRGQDVIAPPF</sequence>
<feature type="coiled-coil region" evidence="1">
    <location>
        <begin position="25"/>
        <end position="101"/>
    </location>
</feature>
<dbReference type="Proteomes" id="UP000240317">
    <property type="component" value="Unassembled WGS sequence"/>
</dbReference>
<proteinExistence type="predicted"/>
<organism evidence="5 6">
    <name type="scientific">Deinococcus arcticus</name>
    <dbReference type="NCBI Taxonomy" id="2136176"/>
    <lineage>
        <taxon>Bacteria</taxon>
        <taxon>Thermotogati</taxon>
        <taxon>Deinococcota</taxon>
        <taxon>Deinococci</taxon>
        <taxon>Deinococcales</taxon>
        <taxon>Deinococcaceae</taxon>
        <taxon>Deinococcus</taxon>
    </lineage>
</organism>
<dbReference type="InterPro" id="IPR016047">
    <property type="entry name" value="M23ase_b-sheet_dom"/>
</dbReference>
<evidence type="ECO:0000259" key="4">
    <source>
        <dbReference type="Pfam" id="PF01551"/>
    </source>
</evidence>
<feature type="chain" id="PRO_5015644200" evidence="3">
    <location>
        <begin position="26"/>
        <end position="496"/>
    </location>
</feature>
<dbReference type="CDD" id="cd12797">
    <property type="entry name" value="M23_peptidase"/>
    <property type="match status" value="1"/>
</dbReference>
<dbReference type="Gene3D" id="6.10.250.3150">
    <property type="match status" value="1"/>
</dbReference>
<accession>A0A2T3WBM2</accession>
<dbReference type="OrthoDB" id="62910at2"/>
<protein>
    <submittedName>
        <fullName evidence="5">Peptidase M23</fullName>
    </submittedName>
</protein>
<name>A0A2T3WBM2_9DEIO</name>
<dbReference type="Gene3D" id="2.70.70.10">
    <property type="entry name" value="Glucose Permease (Domain IIA)"/>
    <property type="match status" value="1"/>
</dbReference>